<feature type="domain" description="Calcineurin-like phosphoesterase" evidence="2">
    <location>
        <begin position="35"/>
        <end position="138"/>
    </location>
</feature>
<name>A0ABY5RMM7_9HYPH</name>
<reference evidence="3" key="1">
    <citation type="submission" date="2022-08" db="EMBL/GenBank/DDBJ databases">
        <title>Microvirga terrae sp. nov., isolated from soil.</title>
        <authorList>
            <person name="Kim K.H."/>
            <person name="Seo Y.L."/>
            <person name="Kim J.M."/>
            <person name="Lee J.K."/>
            <person name="Han D.M."/>
            <person name="Jeon C.O."/>
        </authorList>
    </citation>
    <scope>NUCLEOTIDE SEQUENCE</scope>
    <source>
        <strain evidence="3">R24</strain>
    </source>
</reference>
<sequence>MATWFTSDHHFGHAAILSPTMHCRRGDHFASIQEHDAELVRRWNEVVAPDDEVFHLGDFAHRTSEEYARAVFGKLHGRKHLIRGNHERLGDKLPWASKQDFLEVTVDGKHLVLFHYGMRVWPRMRRGSLHLYGHSHGALPGCSQSLDVGVDAWGFRPVPLAEILARMATLPPAYPEGRDDEEEAA</sequence>
<gene>
    <name evidence="3" type="ORF">HPT29_018430</name>
</gene>
<comment type="similarity">
    <text evidence="1">Belongs to the metallophosphoesterase superfamily. YfcE family.</text>
</comment>
<evidence type="ECO:0000313" key="3">
    <source>
        <dbReference type="EMBL" id="UVF18450.1"/>
    </source>
</evidence>
<organism evidence="3 4">
    <name type="scientific">Microvirga terrae</name>
    <dbReference type="NCBI Taxonomy" id="2740529"/>
    <lineage>
        <taxon>Bacteria</taxon>
        <taxon>Pseudomonadati</taxon>
        <taxon>Pseudomonadota</taxon>
        <taxon>Alphaproteobacteria</taxon>
        <taxon>Hyphomicrobiales</taxon>
        <taxon>Methylobacteriaceae</taxon>
        <taxon>Microvirga</taxon>
    </lineage>
</organism>
<dbReference type="InterPro" id="IPR029052">
    <property type="entry name" value="Metallo-depent_PP-like"/>
</dbReference>
<dbReference type="InterPro" id="IPR024654">
    <property type="entry name" value="Calcineurin-like_PHP_lpxH"/>
</dbReference>
<keyword evidence="4" id="KW-1185">Reference proteome</keyword>
<proteinExistence type="inferred from homology"/>
<accession>A0ABY5RMM7</accession>
<dbReference type="Gene3D" id="3.60.21.10">
    <property type="match status" value="1"/>
</dbReference>
<evidence type="ECO:0000256" key="1">
    <source>
        <dbReference type="ARBA" id="ARBA00008950"/>
    </source>
</evidence>
<protein>
    <submittedName>
        <fullName evidence="3">Metallophosphoesterase</fullName>
    </submittedName>
</protein>
<dbReference type="EMBL" id="CP102845">
    <property type="protein sequence ID" value="UVF18450.1"/>
    <property type="molecule type" value="Genomic_DNA"/>
</dbReference>
<dbReference type="Pfam" id="PF12850">
    <property type="entry name" value="Metallophos_2"/>
    <property type="match status" value="1"/>
</dbReference>
<dbReference type="Proteomes" id="UP001017257">
    <property type="component" value="Chromosome"/>
</dbReference>
<evidence type="ECO:0000313" key="4">
    <source>
        <dbReference type="Proteomes" id="UP001017257"/>
    </source>
</evidence>
<dbReference type="SUPFAM" id="SSF56300">
    <property type="entry name" value="Metallo-dependent phosphatases"/>
    <property type="match status" value="1"/>
</dbReference>
<evidence type="ECO:0000259" key="2">
    <source>
        <dbReference type="Pfam" id="PF12850"/>
    </source>
</evidence>
<dbReference type="RefSeq" id="WP_259060152.1">
    <property type="nucleotide sequence ID" value="NZ_CP102845.1"/>
</dbReference>